<reference evidence="1 2" key="1">
    <citation type="submission" date="2017-11" db="EMBL/GenBank/DDBJ databases">
        <title>The genome of Rhizophagus clarus HR1 reveals common genetic basis of auxotrophy among arbuscular mycorrhizal fungi.</title>
        <authorList>
            <person name="Kobayashi Y."/>
        </authorList>
    </citation>
    <scope>NUCLEOTIDE SEQUENCE [LARGE SCALE GENOMIC DNA]</scope>
    <source>
        <strain evidence="1 2">HR1</strain>
    </source>
</reference>
<dbReference type="Gene3D" id="1.10.510.10">
    <property type="entry name" value="Transferase(Phosphotransferase) domain 1"/>
    <property type="match status" value="1"/>
</dbReference>
<comment type="caution">
    <text evidence="1">The sequence shown here is derived from an EMBL/GenBank/DDBJ whole genome shotgun (WGS) entry which is preliminary data.</text>
</comment>
<accession>A0A2Z6RK94</accession>
<dbReference type="Proteomes" id="UP000247702">
    <property type="component" value="Unassembled WGS sequence"/>
</dbReference>
<name>A0A2Z6RK94_9GLOM</name>
<protein>
    <recommendedName>
        <fullName evidence="3">Serine-threonine/tyrosine-protein kinase catalytic domain-containing protein</fullName>
    </recommendedName>
</protein>
<dbReference type="SUPFAM" id="SSF56112">
    <property type="entry name" value="Protein kinase-like (PK-like)"/>
    <property type="match status" value="1"/>
</dbReference>
<keyword evidence="2" id="KW-1185">Reference proteome</keyword>
<organism evidence="1 2">
    <name type="scientific">Rhizophagus clarus</name>
    <dbReference type="NCBI Taxonomy" id="94130"/>
    <lineage>
        <taxon>Eukaryota</taxon>
        <taxon>Fungi</taxon>
        <taxon>Fungi incertae sedis</taxon>
        <taxon>Mucoromycota</taxon>
        <taxon>Glomeromycotina</taxon>
        <taxon>Glomeromycetes</taxon>
        <taxon>Glomerales</taxon>
        <taxon>Glomeraceae</taxon>
        <taxon>Rhizophagus</taxon>
    </lineage>
</organism>
<evidence type="ECO:0000313" key="1">
    <source>
        <dbReference type="EMBL" id="GBC02704.1"/>
    </source>
</evidence>
<proteinExistence type="predicted"/>
<dbReference type="EMBL" id="BEXD01003845">
    <property type="protein sequence ID" value="GBC02704.1"/>
    <property type="molecule type" value="Genomic_DNA"/>
</dbReference>
<evidence type="ECO:0000313" key="2">
    <source>
        <dbReference type="Proteomes" id="UP000247702"/>
    </source>
</evidence>
<dbReference type="InterPro" id="IPR011009">
    <property type="entry name" value="Kinase-like_dom_sf"/>
</dbReference>
<evidence type="ECO:0008006" key="3">
    <source>
        <dbReference type="Google" id="ProtNLM"/>
    </source>
</evidence>
<dbReference type="AlphaFoldDB" id="A0A2Z6RK94"/>
<gene>
    <name evidence="1" type="ORF">RclHR1_04770002</name>
</gene>
<sequence length="85" mass="10051">MEVVNLFSINSSRAFNIIIRIVNGKREEPIENIPLEYLRLYQKCLQDDLNIRPDINEIYEILSKLKLQINNNNNEKLNQISYDKG</sequence>